<dbReference type="PRINTS" id="PR00018">
    <property type="entry name" value="KRINGLE"/>
</dbReference>
<dbReference type="SUPFAM" id="SSF57440">
    <property type="entry name" value="Kringle-like"/>
    <property type="match status" value="3"/>
</dbReference>
<comment type="subcellular location">
    <subcellularLocation>
        <location evidence="1">Secreted</location>
    </subcellularLocation>
</comment>
<evidence type="ECO:0000313" key="12">
    <source>
        <dbReference type="Ensembl" id="ENSMCSP00000021062.1"/>
    </source>
</evidence>
<dbReference type="PROSITE" id="PS50948">
    <property type="entry name" value="PAN"/>
    <property type="match status" value="1"/>
</dbReference>
<evidence type="ECO:0000259" key="10">
    <source>
        <dbReference type="PROSITE" id="PS50070"/>
    </source>
</evidence>
<dbReference type="GO" id="GO:0005615">
    <property type="term" value="C:extracellular space"/>
    <property type="evidence" value="ECO:0007669"/>
    <property type="project" value="TreeGrafter"/>
</dbReference>
<reference evidence="12" key="2">
    <citation type="submission" date="2025-09" db="UniProtKB">
        <authorList>
            <consortium name="Ensembl"/>
        </authorList>
    </citation>
    <scope>IDENTIFICATION</scope>
</reference>
<feature type="disulfide bond" evidence="7">
    <location>
        <begin position="189"/>
        <end position="266"/>
    </location>
</feature>
<dbReference type="SMART" id="SM00473">
    <property type="entry name" value="PAN_AP"/>
    <property type="match status" value="1"/>
</dbReference>
<dbReference type="PANTHER" id="PTHR24261">
    <property type="entry name" value="PLASMINOGEN-RELATED"/>
    <property type="match status" value="1"/>
</dbReference>
<dbReference type="GO" id="GO:0004175">
    <property type="term" value="F:endopeptidase activity"/>
    <property type="evidence" value="ECO:0007669"/>
    <property type="project" value="TreeGrafter"/>
</dbReference>
<keyword evidence="4 9" id="KW-0732">Signal</keyword>
<dbReference type="InterPro" id="IPR003609">
    <property type="entry name" value="Pan_app"/>
</dbReference>
<dbReference type="AlphaFoldDB" id="A0A8C5UJ74"/>
<evidence type="ECO:0000256" key="7">
    <source>
        <dbReference type="PROSITE-ProRule" id="PRU00121"/>
    </source>
</evidence>
<feature type="signal peptide" evidence="9">
    <location>
        <begin position="1"/>
        <end position="18"/>
    </location>
</feature>
<dbReference type="SUPFAM" id="SSF57414">
    <property type="entry name" value="Hairpin loop containing domain-like"/>
    <property type="match status" value="1"/>
</dbReference>
<feature type="disulfide bond" evidence="7">
    <location>
        <begin position="238"/>
        <end position="261"/>
    </location>
</feature>
<feature type="domain" description="Kringle" evidence="10">
    <location>
        <begin position="107"/>
        <end position="184"/>
    </location>
</feature>
<dbReference type="FunFam" id="2.40.20.10:FF:000002">
    <property type="entry name" value="Hepatocyte growth factor"/>
    <property type="match status" value="1"/>
</dbReference>
<protein>
    <submittedName>
        <fullName evidence="12">Macrophage stimulating 1</fullName>
    </submittedName>
</protein>
<evidence type="ECO:0000256" key="5">
    <source>
        <dbReference type="ARBA" id="ARBA00022737"/>
    </source>
</evidence>
<feature type="domain" description="Kringle" evidence="10">
    <location>
        <begin position="278"/>
        <end position="357"/>
    </location>
</feature>
<evidence type="ECO:0000313" key="13">
    <source>
        <dbReference type="Proteomes" id="UP000694560"/>
    </source>
</evidence>
<feature type="disulfide bond" evidence="7">
    <location>
        <begin position="210"/>
        <end position="249"/>
    </location>
</feature>
<feature type="domain" description="Kringle" evidence="10">
    <location>
        <begin position="188"/>
        <end position="266"/>
    </location>
</feature>
<evidence type="ECO:0000256" key="2">
    <source>
        <dbReference type="ARBA" id="ARBA00022525"/>
    </source>
</evidence>
<feature type="disulfide bond" evidence="7">
    <location>
        <begin position="300"/>
        <end position="339"/>
    </location>
</feature>
<dbReference type="Gene3D" id="2.40.20.10">
    <property type="entry name" value="Plasminogen Kringle 4"/>
    <property type="match status" value="3"/>
</dbReference>
<dbReference type="Gene3D" id="3.50.4.10">
    <property type="entry name" value="Hepatocyte Growth Factor"/>
    <property type="match status" value="1"/>
</dbReference>
<dbReference type="Pfam" id="PF00024">
    <property type="entry name" value="PAN_1"/>
    <property type="match status" value="1"/>
</dbReference>
<evidence type="ECO:0000256" key="4">
    <source>
        <dbReference type="ARBA" id="ARBA00022729"/>
    </source>
</evidence>
<keyword evidence="5" id="KW-0677">Repeat</keyword>
<accession>A0A8C5UJ74</accession>
<name>A0A8C5UJ74_9PASS</name>
<feature type="chain" id="PRO_5034088813" evidence="9">
    <location>
        <begin position="19"/>
        <end position="579"/>
    </location>
</feature>
<evidence type="ECO:0000259" key="11">
    <source>
        <dbReference type="PROSITE" id="PS50948"/>
    </source>
</evidence>
<dbReference type="InterPro" id="IPR013806">
    <property type="entry name" value="Kringle-like"/>
</dbReference>
<dbReference type="PROSITE" id="PS00021">
    <property type="entry name" value="KRINGLE_1"/>
    <property type="match status" value="3"/>
</dbReference>
<evidence type="ECO:0000256" key="1">
    <source>
        <dbReference type="ARBA" id="ARBA00004613"/>
    </source>
</evidence>
<dbReference type="Pfam" id="PF00051">
    <property type="entry name" value="Kringle"/>
    <property type="match status" value="3"/>
</dbReference>
<sequence>MQPVLGVLLALAAALGSGHRSPLNDFQRLRATELLAEPLDSPPPLLEKATAEQCAQRCATSLACRAFHHDQQSQLCQLLPWTQHSPRIQLQKNIRYDLYQKKDYLRDCIMGDGSSYRGTRATTEKGLRCQHWQATTPHDHRFLPSPRNGLEENYCRNPDRDKRGPWCYTVDPNVRHQSCGIKKCEDAVCMTCNGEDYRGTVDHTESGTECQRWDLQHPHKHPYHPNKYPDKGLDDNYCRNPDSSERPWCYTTDPGREREYCRIRICKKRPRAVNVTHGCFRGKGEGYRGKMNVTVSGIPCQRWDSQVPHKHHFMPEKYLCKDLQENYCRNPDGSEAPWCFTSRPTLRIAFCFHIRRCPDEQDAQGEPPQAPVPGCPCRCPCQECQPSLPVPRVLPRPRQALSRPRQQDAQGHHLPAVGCPDTPRAPVSARVGWWGQGWRWSWGWDGGEDGDGDSDGHFLLAGSHQPPTLRHTWRRTIAGTLITTATAPGVTPWTPAPPSITVLSSPVVRPYPHPCRARGDPGHTQGDFGPLRVAGSCINATLFSLCSRQHSALHHRECRWGSMDAGWAPCGRCWWHSPS</sequence>
<evidence type="ECO:0000256" key="9">
    <source>
        <dbReference type="SAM" id="SignalP"/>
    </source>
</evidence>
<dbReference type="PANTHER" id="PTHR24261:SF12">
    <property type="entry name" value="HEPATOCYTE GROWTH FACTOR-LIKE PROTEIN-RELATED"/>
    <property type="match status" value="1"/>
</dbReference>
<dbReference type="InterPro" id="IPR038178">
    <property type="entry name" value="Kringle_sf"/>
</dbReference>
<dbReference type="SMART" id="SM00130">
    <property type="entry name" value="KR"/>
    <property type="match status" value="3"/>
</dbReference>
<feature type="region of interest" description="Disordered" evidence="8">
    <location>
        <begin position="399"/>
        <end position="421"/>
    </location>
</feature>
<dbReference type="GO" id="GO:0005102">
    <property type="term" value="F:signaling receptor binding"/>
    <property type="evidence" value="ECO:0007669"/>
    <property type="project" value="TreeGrafter"/>
</dbReference>
<dbReference type="Ensembl" id="ENSMCST00000021591.1">
    <property type="protein sequence ID" value="ENSMCSP00000021062.1"/>
    <property type="gene ID" value="ENSMCSG00000014750.1"/>
</dbReference>
<evidence type="ECO:0000256" key="8">
    <source>
        <dbReference type="SAM" id="MobiDB-lite"/>
    </source>
</evidence>
<dbReference type="FunFam" id="2.40.20.10:FF:000004">
    <property type="entry name" value="Hepatocyte growth factor"/>
    <property type="match status" value="1"/>
</dbReference>
<dbReference type="Proteomes" id="UP000694560">
    <property type="component" value="Unplaced"/>
</dbReference>
<keyword evidence="13" id="KW-1185">Reference proteome</keyword>
<keyword evidence="3 7" id="KW-0420">Kringle</keyword>
<reference evidence="12" key="1">
    <citation type="submission" date="2025-08" db="UniProtKB">
        <authorList>
            <consortium name="Ensembl"/>
        </authorList>
    </citation>
    <scope>IDENTIFICATION</scope>
</reference>
<organism evidence="12 13">
    <name type="scientific">Malurus cyaneus samueli</name>
    <dbReference type="NCBI Taxonomy" id="2593467"/>
    <lineage>
        <taxon>Eukaryota</taxon>
        <taxon>Metazoa</taxon>
        <taxon>Chordata</taxon>
        <taxon>Craniata</taxon>
        <taxon>Vertebrata</taxon>
        <taxon>Euteleostomi</taxon>
        <taxon>Archelosauria</taxon>
        <taxon>Archosauria</taxon>
        <taxon>Dinosauria</taxon>
        <taxon>Saurischia</taxon>
        <taxon>Theropoda</taxon>
        <taxon>Coelurosauria</taxon>
        <taxon>Aves</taxon>
        <taxon>Neognathae</taxon>
        <taxon>Neoaves</taxon>
        <taxon>Telluraves</taxon>
        <taxon>Australaves</taxon>
        <taxon>Passeriformes</taxon>
        <taxon>Meliphagoidea</taxon>
        <taxon>Maluridae</taxon>
        <taxon>Malurus</taxon>
    </lineage>
</organism>
<evidence type="ECO:0000256" key="3">
    <source>
        <dbReference type="ARBA" id="ARBA00022572"/>
    </source>
</evidence>
<feature type="domain" description="Apple" evidence="11">
    <location>
        <begin position="21"/>
        <end position="103"/>
    </location>
</feature>
<dbReference type="OrthoDB" id="41905at2759"/>
<dbReference type="PROSITE" id="PS50070">
    <property type="entry name" value="KRINGLE_2"/>
    <property type="match status" value="3"/>
</dbReference>
<dbReference type="InterPro" id="IPR018056">
    <property type="entry name" value="Kringle_CS"/>
</dbReference>
<evidence type="ECO:0000256" key="6">
    <source>
        <dbReference type="ARBA" id="ARBA00023157"/>
    </source>
</evidence>
<proteinExistence type="predicted"/>
<comment type="caution">
    <text evidence="7">Lacks conserved residue(s) required for the propagation of feature annotation.</text>
</comment>
<dbReference type="CDD" id="cd00108">
    <property type="entry name" value="KR"/>
    <property type="match status" value="3"/>
</dbReference>
<dbReference type="InterPro" id="IPR050759">
    <property type="entry name" value="Serine_protease_kringle"/>
</dbReference>
<keyword evidence="6 7" id="KW-1015">Disulfide bond</keyword>
<dbReference type="CDD" id="cd01099">
    <property type="entry name" value="PAN_AP_HGF"/>
    <property type="match status" value="1"/>
</dbReference>
<keyword evidence="2" id="KW-0964">Secreted</keyword>
<feature type="disulfide bond" evidence="7">
    <location>
        <begin position="328"/>
        <end position="351"/>
    </location>
</feature>
<dbReference type="FunFam" id="2.40.20.10:FF:000009">
    <property type="entry name" value="Hepatocyte growth factor-like 1"/>
    <property type="match status" value="1"/>
</dbReference>
<dbReference type="InterPro" id="IPR000001">
    <property type="entry name" value="Kringle"/>
</dbReference>